<reference evidence="1 2" key="1">
    <citation type="submission" date="2024-09" db="EMBL/GenBank/DDBJ databases">
        <authorList>
            <person name="Sun Q."/>
            <person name="Mori K."/>
        </authorList>
    </citation>
    <scope>NUCLEOTIDE SEQUENCE [LARGE SCALE GENOMIC DNA]</scope>
    <source>
        <strain evidence="1 2">KCTC 23076</strain>
    </source>
</reference>
<keyword evidence="2" id="KW-1185">Reference proteome</keyword>
<protein>
    <submittedName>
        <fullName evidence="1">ATP-binding protein</fullName>
    </submittedName>
</protein>
<comment type="caution">
    <text evidence="1">The sequence shown here is derived from an EMBL/GenBank/DDBJ whole genome shotgun (WGS) entry which is preliminary data.</text>
</comment>
<accession>A0ABV6RS46</accession>
<proteinExistence type="predicted"/>
<dbReference type="EMBL" id="JBHLTG010000004">
    <property type="protein sequence ID" value="MFC0679805.1"/>
    <property type="molecule type" value="Genomic_DNA"/>
</dbReference>
<gene>
    <name evidence="1" type="ORF">ACFFGH_18350</name>
</gene>
<organism evidence="1 2">
    <name type="scientific">Lysobacter korlensis</name>
    <dbReference type="NCBI Taxonomy" id="553636"/>
    <lineage>
        <taxon>Bacteria</taxon>
        <taxon>Pseudomonadati</taxon>
        <taxon>Pseudomonadota</taxon>
        <taxon>Gammaproteobacteria</taxon>
        <taxon>Lysobacterales</taxon>
        <taxon>Lysobacteraceae</taxon>
        <taxon>Lysobacter</taxon>
    </lineage>
</organism>
<evidence type="ECO:0000313" key="2">
    <source>
        <dbReference type="Proteomes" id="UP001589896"/>
    </source>
</evidence>
<dbReference type="Gene3D" id="3.30.565.10">
    <property type="entry name" value="Histidine kinase-like ATPase, C-terminal domain"/>
    <property type="match status" value="1"/>
</dbReference>
<dbReference type="InterPro" id="IPR036890">
    <property type="entry name" value="HATPase_C_sf"/>
</dbReference>
<dbReference type="Proteomes" id="UP001589896">
    <property type="component" value="Unassembled WGS sequence"/>
</dbReference>
<dbReference type="SUPFAM" id="SSF55874">
    <property type="entry name" value="ATPase domain of HSP90 chaperone/DNA topoisomerase II/histidine kinase"/>
    <property type="match status" value="1"/>
</dbReference>
<dbReference type="RefSeq" id="WP_386670903.1">
    <property type="nucleotide sequence ID" value="NZ_JBHLTG010000004.1"/>
</dbReference>
<keyword evidence="1" id="KW-0067">ATP-binding</keyword>
<name>A0ABV6RS46_9GAMM</name>
<dbReference type="Pfam" id="PF13589">
    <property type="entry name" value="HATPase_c_3"/>
    <property type="match status" value="1"/>
</dbReference>
<sequence length="501" mass="55724">MNQVAGEPVEGDVSLPPNPEQLMLALRQIGYSFEQAISDLVDNCINAEARRVLIRFEYDRKSIRKVLVVDDGRGMTPRRLTEAMRFGAHEDGQEHSLGKFGMGLKLASFSHAKTLSVYTRAGGTASGRRWTAEGVGRNWICHGIPEDDVQAVIAAPYLDLDLRRCGTVIEWDRIDRLVPGRNGTRATIDNLTSRLRVHLGLHFHRFIERGTLSVSVDAHEVGQSVPDQATRIAAFNPFGYDRVGDPNFPQTFDVRIAGVGAVHANAHIWPPNSKSPEYKLGNRAASRQGFYFYRNDRLIQAGGWNGVVESETEPHTSLARVAIDLPQTLDDHFGLNVQKSGVNVPAGFVDAVQGSESLTGMSFPKFRQRAAAVYRQKDERVQKEYPFVPGGSIPAELARRAQELIGGGGKTREVEIVWDDLDDGRIFDIDTSDGRTLRIDRRVRRKLLGGRKGTATDLPVFKTLIFLLVEAEFDKARLSAQGRRRVELLNELISLALRHEA</sequence>
<dbReference type="GO" id="GO:0005524">
    <property type="term" value="F:ATP binding"/>
    <property type="evidence" value="ECO:0007669"/>
    <property type="project" value="UniProtKB-KW"/>
</dbReference>
<keyword evidence="1" id="KW-0547">Nucleotide-binding</keyword>
<evidence type="ECO:0000313" key="1">
    <source>
        <dbReference type="EMBL" id="MFC0679805.1"/>
    </source>
</evidence>